<keyword evidence="1" id="KW-0732">Signal</keyword>
<organism evidence="2 3">
    <name type="scientific">Corynespora cassiicola Philippines</name>
    <dbReference type="NCBI Taxonomy" id="1448308"/>
    <lineage>
        <taxon>Eukaryota</taxon>
        <taxon>Fungi</taxon>
        <taxon>Dikarya</taxon>
        <taxon>Ascomycota</taxon>
        <taxon>Pezizomycotina</taxon>
        <taxon>Dothideomycetes</taxon>
        <taxon>Pleosporomycetidae</taxon>
        <taxon>Pleosporales</taxon>
        <taxon>Corynesporascaceae</taxon>
        <taxon>Corynespora</taxon>
    </lineage>
</organism>
<reference evidence="2 3" key="1">
    <citation type="journal article" date="2018" name="Front. Microbiol.">
        <title>Genome-Wide Analysis of Corynespora cassiicola Leaf Fall Disease Putative Effectors.</title>
        <authorList>
            <person name="Lopez D."/>
            <person name="Ribeiro S."/>
            <person name="Label P."/>
            <person name="Fumanal B."/>
            <person name="Venisse J.S."/>
            <person name="Kohler A."/>
            <person name="de Oliveira R.R."/>
            <person name="Labutti K."/>
            <person name="Lipzen A."/>
            <person name="Lail K."/>
            <person name="Bauer D."/>
            <person name="Ohm R.A."/>
            <person name="Barry K.W."/>
            <person name="Spatafora J."/>
            <person name="Grigoriev I.V."/>
            <person name="Martin F.M."/>
            <person name="Pujade-Renaud V."/>
        </authorList>
    </citation>
    <scope>NUCLEOTIDE SEQUENCE [LARGE SCALE GENOMIC DNA]</scope>
    <source>
        <strain evidence="2 3">Philippines</strain>
    </source>
</reference>
<dbReference type="Proteomes" id="UP000240883">
    <property type="component" value="Unassembled WGS sequence"/>
</dbReference>
<evidence type="ECO:0008006" key="4">
    <source>
        <dbReference type="Google" id="ProtNLM"/>
    </source>
</evidence>
<dbReference type="PANTHER" id="PTHR36182:SF1">
    <property type="entry name" value="PROTEIN, PUTATIVE (AFU_ORTHOLOGUE AFUA_6G10930)-RELATED"/>
    <property type="match status" value="1"/>
</dbReference>
<feature type="non-terminal residue" evidence="2">
    <location>
        <position position="163"/>
    </location>
</feature>
<sequence length="163" mass="18114">MARYSVLRILCAVVILLTSAFAHMQMEEPSPLRDPHSNRLEPKDYNILTPLHADGSDFSCKGYQWNTPLTSVATYQAGDTYQMRLKGGATHGGGSCQISLSCNNGIRFKVLKSIEGGCPLQKEYDFTIPENAQSAQCLLAWTWFNRVGNREMYMNCAVVDIVG</sequence>
<dbReference type="STRING" id="1448308.A0A2T2NV32"/>
<dbReference type="PANTHER" id="PTHR36182">
    <property type="entry name" value="PROTEIN, PUTATIVE (AFU_ORTHOLOGUE AFUA_6G10930)-RELATED"/>
    <property type="match status" value="1"/>
</dbReference>
<protein>
    <recommendedName>
        <fullName evidence="4">Endoglucanase</fullName>
    </recommendedName>
</protein>
<dbReference type="AlphaFoldDB" id="A0A2T2NV32"/>
<name>A0A2T2NV32_CORCC</name>
<dbReference type="OrthoDB" id="2342176at2759"/>
<proteinExistence type="predicted"/>
<dbReference type="Gene3D" id="2.70.50.70">
    <property type="match status" value="1"/>
</dbReference>
<dbReference type="EMBL" id="KZ678133">
    <property type="protein sequence ID" value="PSN68948.1"/>
    <property type="molecule type" value="Genomic_DNA"/>
</dbReference>
<evidence type="ECO:0000313" key="2">
    <source>
        <dbReference type="EMBL" id="PSN68948.1"/>
    </source>
</evidence>
<feature type="chain" id="PRO_5015531121" description="Endoglucanase" evidence="1">
    <location>
        <begin position="23"/>
        <end position="163"/>
    </location>
</feature>
<keyword evidence="3" id="KW-1185">Reference proteome</keyword>
<gene>
    <name evidence="2" type="ORF">BS50DRAFT_489539</name>
</gene>
<feature type="signal peptide" evidence="1">
    <location>
        <begin position="1"/>
        <end position="22"/>
    </location>
</feature>
<evidence type="ECO:0000313" key="3">
    <source>
        <dbReference type="Proteomes" id="UP000240883"/>
    </source>
</evidence>
<evidence type="ECO:0000256" key="1">
    <source>
        <dbReference type="SAM" id="SignalP"/>
    </source>
</evidence>
<accession>A0A2T2NV32</accession>